<protein>
    <recommendedName>
        <fullName evidence="4">DUF4239 domain-containing protein</fullName>
    </recommendedName>
</protein>
<dbReference type="AlphaFoldDB" id="A0A1H8QMT4"/>
<keyword evidence="1" id="KW-0812">Transmembrane</keyword>
<name>A0A1H8QMT4_9ACTN</name>
<dbReference type="Proteomes" id="UP000198960">
    <property type="component" value="Unassembled WGS sequence"/>
</dbReference>
<gene>
    <name evidence="2" type="ORF">SAMN05660991_00683</name>
</gene>
<dbReference type="InterPro" id="IPR025333">
    <property type="entry name" value="DUF4239"/>
</dbReference>
<evidence type="ECO:0000313" key="3">
    <source>
        <dbReference type="Proteomes" id="UP000198960"/>
    </source>
</evidence>
<sequence>MLFFGLSTWVLALVLAAVMAASVALGLVVGRRLATRSVDLREPLGVLQGALIGFMGLILAFGLSLAVGRYENRRTDVVAEANAIGTTYLRAQTLAEPVRSQSLDLLRDYADESIRIADERPGSDAQRDAVDDSQELQRALWGLAGQALDAAPANVAPQLYIESLNEMFDAQAGRVAGLGNRVPSAVILLEVVGAALALAVLALHLATFGRGIATVSAAAALVTLLLVVTFDLDRPTRGLIRVPSTPLDAVAATMAEPPAVEAPQGP</sequence>
<dbReference type="Pfam" id="PF14023">
    <property type="entry name" value="Bestrophin-like"/>
    <property type="match status" value="1"/>
</dbReference>
<evidence type="ECO:0000313" key="2">
    <source>
        <dbReference type="EMBL" id="SEO55267.1"/>
    </source>
</evidence>
<keyword evidence="1" id="KW-0472">Membrane</keyword>
<organism evidence="2 3">
    <name type="scientific">Trujillonella endophytica</name>
    <dbReference type="NCBI Taxonomy" id="673521"/>
    <lineage>
        <taxon>Bacteria</taxon>
        <taxon>Bacillati</taxon>
        <taxon>Actinomycetota</taxon>
        <taxon>Actinomycetes</taxon>
        <taxon>Geodermatophilales</taxon>
        <taxon>Geodermatophilaceae</taxon>
        <taxon>Trujillonella</taxon>
    </lineage>
</organism>
<dbReference type="STRING" id="673521.SAMN05660991_00683"/>
<dbReference type="EMBL" id="FOEE01000002">
    <property type="protein sequence ID" value="SEO55267.1"/>
    <property type="molecule type" value="Genomic_DNA"/>
</dbReference>
<dbReference type="OrthoDB" id="2375382at2"/>
<keyword evidence="3" id="KW-1185">Reference proteome</keyword>
<dbReference type="RefSeq" id="WP_091940214.1">
    <property type="nucleotide sequence ID" value="NZ_FOEE01000002.1"/>
</dbReference>
<feature type="transmembrane region" description="Helical" evidence="1">
    <location>
        <begin position="186"/>
        <end position="206"/>
    </location>
</feature>
<keyword evidence="1" id="KW-1133">Transmembrane helix</keyword>
<feature type="transmembrane region" description="Helical" evidence="1">
    <location>
        <begin position="212"/>
        <end position="232"/>
    </location>
</feature>
<accession>A0A1H8QMT4</accession>
<evidence type="ECO:0008006" key="4">
    <source>
        <dbReference type="Google" id="ProtNLM"/>
    </source>
</evidence>
<evidence type="ECO:0000256" key="1">
    <source>
        <dbReference type="SAM" id="Phobius"/>
    </source>
</evidence>
<proteinExistence type="predicted"/>
<reference evidence="3" key="1">
    <citation type="submission" date="2016-10" db="EMBL/GenBank/DDBJ databases">
        <authorList>
            <person name="Varghese N."/>
            <person name="Submissions S."/>
        </authorList>
    </citation>
    <scope>NUCLEOTIDE SEQUENCE [LARGE SCALE GENOMIC DNA]</scope>
    <source>
        <strain evidence="3">DSM 45413</strain>
    </source>
</reference>
<feature type="transmembrane region" description="Helical" evidence="1">
    <location>
        <begin position="44"/>
        <end position="67"/>
    </location>
</feature>